<accession>A0A1Y5Q2W8</accession>
<evidence type="ECO:0000256" key="1">
    <source>
        <dbReference type="SAM" id="MobiDB-lite"/>
    </source>
</evidence>
<organism evidence="2">
    <name type="scientific">uncultured Stenotrophomonas sp</name>
    <dbReference type="NCBI Taxonomy" id="165438"/>
    <lineage>
        <taxon>Bacteria</taxon>
        <taxon>Pseudomonadati</taxon>
        <taxon>Pseudomonadota</taxon>
        <taxon>Gammaproteobacteria</taxon>
        <taxon>Lysobacterales</taxon>
        <taxon>Lysobacteraceae</taxon>
        <taxon>Stenotrophomonas</taxon>
        <taxon>environmental samples</taxon>
    </lineage>
</organism>
<feature type="region of interest" description="Disordered" evidence="1">
    <location>
        <begin position="1"/>
        <end position="36"/>
    </location>
</feature>
<sequence length="79" mass="8489">MGGQRKSPRPAPGALQSMAERTGLEPATSGVTGQHSNQLNYRSALCCCAPPTSRRARHCKAMAGWNWRSGRDSNPRPPA</sequence>
<proteinExistence type="predicted"/>
<evidence type="ECO:0000313" key="2">
    <source>
        <dbReference type="EMBL" id="SBV35155.1"/>
    </source>
</evidence>
<gene>
    <name evidence="2" type="ORF">STPYR_10085</name>
</gene>
<dbReference type="EMBL" id="FLTS01000001">
    <property type="protein sequence ID" value="SBV35155.1"/>
    <property type="molecule type" value="Genomic_DNA"/>
</dbReference>
<protein>
    <submittedName>
        <fullName evidence="2">Uncharacterized protein</fullName>
    </submittedName>
</protein>
<name>A0A1Y5Q2W8_9GAMM</name>
<dbReference type="AlphaFoldDB" id="A0A1Y5Q2W8"/>
<reference evidence="2" key="1">
    <citation type="submission" date="2016-03" db="EMBL/GenBank/DDBJ databases">
        <authorList>
            <person name="Ploux O."/>
        </authorList>
    </citation>
    <scope>NUCLEOTIDE SEQUENCE</scope>
    <source>
        <strain evidence="2">UC10</strain>
    </source>
</reference>
<dbReference type="AntiFam" id="ANF00014">
    <property type="entry name" value="tRNA translation"/>
</dbReference>